<evidence type="ECO:0000313" key="2">
    <source>
        <dbReference type="EMBL" id="SVC23563.1"/>
    </source>
</evidence>
<dbReference type="PROSITE" id="PS50404">
    <property type="entry name" value="GST_NTER"/>
    <property type="match status" value="1"/>
</dbReference>
<organism evidence="2">
    <name type="scientific">marine metagenome</name>
    <dbReference type="NCBI Taxonomy" id="408172"/>
    <lineage>
        <taxon>unclassified sequences</taxon>
        <taxon>metagenomes</taxon>
        <taxon>ecological metagenomes</taxon>
    </lineage>
</organism>
<dbReference type="SUPFAM" id="SSF52833">
    <property type="entry name" value="Thioredoxin-like"/>
    <property type="match status" value="1"/>
</dbReference>
<dbReference type="AlphaFoldDB" id="A0A382KJH4"/>
<feature type="domain" description="GST N-terminal" evidence="1">
    <location>
        <begin position="3"/>
        <end position="84"/>
    </location>
</feature>
<dbReference type="InterPro" id="IPR004045">
    <property type="entry name" value="Glutathione_S-Trfase_N"/>
</dbReference>
<reference evidence="2" key="1">
    <citation type="submission" date="2018-05" db="EMBL/GenBank/DDBJ databases">
        <authorList>
            <person name="Lanie J.A."/>
            <person name="Ng W.-L."/>
            <person name="Kazmierczak K.M."/>
            <person name="Andrzejewski T.M."/>
            <person name="Davidsen T.M."/>
            <person name="Wayne K.J."/>
            <person name="Tettelin H."/>
            <person name="Glass J.I."/>
            <person name="Rusch D."/>
            <person name="Podicherti R."/>
            <person name="Tsui H.-C.T."/>
            <person name="Winkler M.E."/>
        </authorList>
    </citation>
    <scope>NUCLEOTIDE SEQUENCE</scope>
</reference>
<proteinExistence type="predicted"/>
<name>A0A382KJH4_9ZZZZ</name>
<dbReference type="InterPro" id="IPR036249">
    <property type="entry name" value="Thioredoxin-like_sf"/>
</dbReference>
<sequence>MSEELILYFRDGCGYCVRVQDVISKLGVDVEQRNIWENEEWNDDLVSGQGRSTVPVLCRITTGGETHWIPESGAIIRYLIQNHN</sequence>
<evidence type="ECO:0000259" key="1">
    <source>
        <dbReference type="PROSITE" id="PS50404"/>
    </source>
</evidence>
<gene>
    <name evidence="2" type="ORF">METZ01_LOCUS276417</name>
</gene>
<dbReference type="CDD" id="cd00570">
    <property type="entry name" value="GST_N_family"/>
    <property type="match status" value="1"/>
</dbReference>
<dbReference type="InterPro" id="IPR002109">
    <property type="entry name" value="Glutaredoxin"/>
</dbReference>
<accession>A0A382KJH4</accession>
<dbReference type="EMBL" id="UINC01080537">
    <property type="protein sequence ID" value="SVC23563.1"/>
    <property type="molecule type" value="Genomic_DNA"/>
</dbReference>
<dbReference type="Gene3D" id="3.40.30.10">
    <property type="entry name" value="Glutaredoxin"/>
    <property type="match status" value="1"/>
</dbReference>
<dbReference type="PROSITE" id="PS51354">
    <property type="entry name" value="GLUTAREDOXIN_2"/>
    <property type="match status" value="1"/>
</dbReference>
<protein>
    <recommendedName>
        <fullName evidence="1">GST N-terminal domain-containing protein</fullName>
    </recommendedName>
</protein>
<dbReference type="Pfam" id="PF00462">
    <property type="entry name" value="Glutaredoxin"/>
    <property type="match status" value="1"/>
</dbReference>